<gene>
    <name evidence="2" type="ORF">Osc7112_1454</name>
</gene>
<protein>
    <recommendedName>
        <fullName evidence="4">Tyr recombinase domain-containing protein</fullName>
    </recommendedName>
</protein>
<dbReference type="RefSeq" id="WP_015175299.1">
    <property type="nucleotide sequence ID" value="NC_019729.1"/>
</dbReference>
<dbReference type="Proteomes" id="UP000010478">
    <property type="component" value="Chromosome"/>
</dbReference>
<dbReference type="KEGG" id="oni:Osc7112_1454"/>
<dbReference type="GO" id="GO:0006310">
    <property type="term" value="P:DNA recombination"/>
    <property type="evidence" value="ECO:0007669"/>
    <property type="project" value="UniProtKB-KW"/>
</dbReference>
<dbReference type="InterPro" id="IPR011010">
    <property type="entry name" value="DNA_brk_join_enz"/>
</dbReference>
<evidence type="ECO:0000256" key="1">
    <source>
        <dbReference type="ARBA" id="ARBA00023172"/>
    </source>
</evidence>
<dbReference type="InterPro" id="IPR013762">
    <property type="entry name" value="Integrase-like_cat_sf"/>
</dbReference>
<dbReference type="HOGENOM" id="CLU_044172_1_0_3"/>
<accession>K9VCT7</accession>
<dbReference type="Gene3D" id="1.10.443.10">
    <property type="entry name" value="Intergrase catalytic core"/>
    <property type="match status" value="1"/>
</dbReference>
<reference evidence="2 3" key="1">
    <citation type="submission" date="2012-05" db="EMBL/GenBank/DDBJ databases">
        <title>Finished chromosome of genome of Oscillatoria sp. PCC 7112.</title>
        <authorList>
            <consortium name="US DOE Joint Genome Institute"/>
            <person name="Gugger M."/>
            <person name="Coursin T."/>
            <person name="Rippka R."/>
            <person name="Tandeau De Marsac N."/>
            <person name="Huntemann M."/>
            <person name="Wei C.-L."/>
            <person name="Han J."/>
            <person name="Detter J.C."/>
            <person name="Han C."/>
            <person name="Tapia R."/>
            <person name="Davenport K."/>
            <person name="Daligault H."/>
            <person name="Erkkila T."/>
            <person name="Gu W."/>
            <person name="Munk A.C.C."/>
            <person name="Teshima H."/>
            <person name="Xu Y."/>
            <person name="Chain P."/>
            <person name="Chen A."/>
            <person name="Krypides N."/>
            <person name="Mavromatis K."/>
            <person name="Markowitz V."/>
            <person name="Szeto E."/>
            <person name="Ivanova N."/>
            <person name="Mikhailova N."/>
            <person name="Ovchinnikova G."/>
            <person name="Pagani I."/>
            <person name="Pati A."/>
            <person name="Goodwin L."/>
            <person name="Peters L."/>
            <person name="Pitluck S."/>
            <person name="Woyke T."/>
            <person name="Kerfeld C."/>
        </authorList>
    </citation>
    <scope>NUCLEOTIDE SEQUENCE [LARGE SCALE GENOMIC DNA]</scope>
    <source>
        <strain evidence="2 3">PCC 7112</strain>
    </source>
</reference>
<dbReference type="EMBL" id="CP003614">
    <property type="protein sequence ID" value="AFZ05978.1"/>
    <property type="molecule type" value="Genomic_DNA"/>
</dbReference>
<keyword evidence="3" id="KW-1185">Reference proteome</keyword>
<dbReference type="SUPFAM" id="SSF56349">
    <property type="entry name" value="DNA breaking-rejoining enzymes"/>
    <property type="match status" value="1"/>
</dbReference>
<dbReference type="eggNOG" id="COG0582">
    <property type="taxonomic scope" value="Bacteria"/>
</dbReference>
<dbReference type="STRING" id="179408.Osc7112_1454"/>
<evidence type="ECO:0008006" key="4">
    <source>
        <dbReference type="Google" id="ProtNLM"/>
    </source>
</evidence>
<dbReference type="AlphaFoldDB" id="K9VCT7"/>
<organism evidence="2 3">
    <name type="scientific">Phormidium nigroviride PCC 7112</name>
    <dbReference type="NCBI Taxonomy" id="179408"/>
    <lineage>
        <taxon>Bacteria</taxon>
        <taxon>Bacillati</taxon>
        <taxon>Cyanobacteriota</taxon>
        <taxon>Cyanophyceae</taxon>
        <taxon>Oscillatoriophycideae</taxon>
        <taxon>Oscillatoriales</taxon>
        <taxon>Oscillatoriaceae</taxon>
        <taxon>Phormidium</taxon>
    </lineage>
</organism>
<dbReference type="GO" id="GO:0003677">
    <property type="term" value="F:DNA binding"/>
    <property type="evidence" value="ECO:0007669"/>
    <property type="project" value="InterPro"/>
</dbReference>
<dbReference type="GO" id="GO:0015074">
    <property type="term" value="P:DNA integration"/>
    <property type="evidence" value="ECO:0007669"/>
    <property type="project" value="InterPro"/>
</dbReference>
<proteinExistence type="predicted"/>
<name>K9VCT7_9CYAN</name>
<evidence type="ECO:0000313" key="2">
    <source>
        <dbReference type="EMBL" id="AFZ05978.1"/>
    </source>
</evidence>
<evidence type="ECO:0000313" key="3">
    <source>
        <dbReference type="Proteomes" id="UP000010478"/>
    </source>
</evidence>
<sequence>MLYTVSDSALWKIERKMSEKSNPVTLSTSADYLIGYERILDYFKQAQKECPKGVGLKKDSKAKGSYITLQFKLGDKRVNKTCGCYLTMQGITDALKKAHLVASALKSFFSESQFLAWYDDVILEKNVVKNDLMTFGEAVAKVEEEYWDGRTKRRQQRDRSSISQQYSWGCVYGDYFKLLPEDRVVNLSDILSVVNSKKQGTKCFKNCLCAMRKLVETIGHFDLLCKLKEIDGTQVEFRQDLQTLSVEDFLKLRDDALNIPPNDRRYNLESRQRWLWVFSMQLVYGFRVHEVFAILNIDRPFQTKDGVTIPPLSESNNKKMIAVVGEKTLLDTTTKTGYRLCVPMLAPTHPDLIERLEIKSGQLPEISSLSNNPNTISKAYAQRARDVLARWGKNLSQTHALRHLANLNGQMAGMSQETRAKSLGHSTQMNEGTYKKRANTKTTIDLLTQSTKEAIPLIGAIGVLKQLGSDGKSIKLLAAIYGITPDAVMELLAE</sequence>
<keyword evidence="1" id="KW-0233">DNA recombination</keyword>